<dbReference type="EMBL" id="CP001698">
    <property type="protein sequence ID" value="ADN02407.1"/>
    <property type="molecule type" value="Genomic_DNA"/>
</dbReference>
<reference key="1">
    <citation type="submission" date="2009-08" db="EMBL/GenBank/DDBJ databases">
        <title>The genome sequence of Spirochaeta thermophila DSM6192.</title>
        <authorList>
            <person name="Angelov A."/>
            <person name="Mientus M."/>
            <person name="Wittenberg S."/>
            <person name="Lehmann R."/>
            <person name="Liesegang H."/>
            <person name="Daniel R."/>
            <person name="Liebl W."/>
        </authorList>
    </citation>
    <scope>NUCLEOTIDE SEQUENCE</scope>
    <source>
        <strain>DSM 6192</strain>
    </source>
</reference>
<dbReference type="AlphaFoldDB" id="E0RTN2"/>
<name>E0RTN2_WINT6</name>
<dbReference type="PANTHER" id="PTHR33154">
    <property type="entry name" value="TRANSCRIPTIONAL REGULATOR, ARSR FAMILY"/>
    <property type="match status" value="1"/>
</dbReference>
<evidence type="ECO:0000313" key="5">
    <source>
        <dbReference type="EMBL" id="ADN02407.1"/>
    </source>
</evidence>
<dbReference type="InterPro" id="IPR036390">
    <property type="entry name" value="WH_DNA-bd_sf"/>
</dbReference>
<dbReference type="InterPro" id="IPR036388">
    <property type="entry name" value="WH-like_DNA-bd_sf"/>
</dbReference>
<evidence type="ECO:0000259" key="4">
    <source>
        <dbReference type="SMART" id="SM00418"/>
    </source>
</evidence>
<feature type="domain" description="HTH arsR-type" evidence="4">
    <location>
        <begin position="17"/>
        <end position="96"/>
    </location>
</feature>
<evidence type="ECO:0000256" key="1">
    <source>
        <dbReference type="ARBA" id="ARBA00023015"/>
    </source>
</evidence>
<dbReference type="KEGG" id="sta:STHERM_c14670"/>
<dbReference type="InterPro" id="IPR016943">
    <property type="entry name" value="UCP030050_HTH"/>
</dbReference>
<evidence type="ECO:0000256" key="2">
    <source>
        <dbReference type="ARBA" id="ARBA00023125"/>
    </source>
</evidence>
<dbReference type="Gene3D" id="1.10.10.10">
    <property type="entry name" value="Winged helix-like DNA-binding domain superfamily/Winged helix DNA-binding domain"/>
    <property type="match status" value="1"/>
</dbReference>
<organism evidence="5 6">
    <name type="scientific">Winmispira thermophila (strain ATCC 49972 / DSM 6192 / RI 19.B1)</name>
    <name type="common">Spirochaeta thermophila</name>
    <dbReference type="NCBI Taxonomy" id="665571"/>
    <lineage>
        <taxon>Bacteria</taxon>
        <taxon>Pseudomonadati</taxon>
        <taxon>Spirochaetota</taxon>
        <taxon>Spirochaetia</taxon>
        <taxon>Winmispirales</taxon>
        <taxon>Winmispiraceae</taxon>
        <taxon>Winmispira</taxon>
    </lineage>
</organism>
<dbReference type="SMART" id="SM00418">
    <property type="entry name" value="HTH_ARSR"/>
    <property type="match status" value="1"/>
</dbReference>
<keyword evidence="1" id="KW-0805">Transcription regulation</keyword>
<dbReference type="PaxDb" id="665571-STHERM_c14670"/>
<dbReference type="PIRSF" id="PIRSF030050">
    <property type="entry name" value="UCP030050_HTH"/>
    <property type="match status" value="1"/>
</dbReference>
<dbReference type="CDD" id="cd00090">
    <property type="entry name" value="HTH_ARSR"/>
    <property type="match status" value="1"/>
</dbReference>
<evidence type="ECO:0000313" key="6">
    <source>
        <dbReference type="Proteomes" id="UP000001296"/>
    </source>
</evidence>
<dbReference type="InterPro" id="IPR001845">
    <property type="entry name" value="HTH_ArsR_DNA-bd_dom"/>
</dbReference>
<evidence type="ECO:0000256" key="3">
    <source>
        <dbReference type="ARBA" id="ARBA00023163"/>
    </source>
</evidence>
<dbReference type="InterPro" id="IPR051081">
    <property type="entry name" value="HTH_MetalResp_TranReg"/>
</dbReference>
<dbReference type="InterPro" id="IPR011991">
    <property type="entry name" value="ArsR-like_HTH"/>
</dbReference>
<dbReference type="PANTHER" id="PTHR33154:SF33">
    <property type="entry name" value="TRANSCRIPTIONAL REPRESSOR SDPR"/>
    <property type="match status" value="1"/>
</dbReference>
<accession>E0RTN2</accession>
<dbReference type="SUPFAM" id="SSF46785">
    <property type="entry name" value="Winged helix' DNA-binding domain"/>
    <property type="match status" value="1"/>
</dbReference>
<dbReference type="RefSeq" id="WP_013314247.1">
    <property type="nucleotide sequence ID" value="NC_014484.1"/>
</dbReference>
<sequence>MERSEKFLLINSYEDARILKALSSEIRINILNLLTTETLNVNQIAERLKLPQSTVATNIAILEKAGLIETEIVNGKKGNQKLCRTRYEEIMVQFITEKKPEEDNTIEVEMPIGLYTNFHVTPPCGLCSSESIIGYLDVPDSFLLPERAKAALLWFETGWVEYQFPNNSLYRKEPLQSLEVSMELSSEIPGTNKQWPSDITVWINNEEIGTWECPGDFGDKRGKYTPEWWKLEGSQYGLLKNWSITESGAYIDGVKVSDITLSDLDISKHHSIRVKVGVKEEASHPGGVNIFGRGFGNYDQGVVLRLYFKNSRG</sequence>
<proteinExistence type="predicted"/>
<gene>
    <name evidence="5" type="ordered locus">STHERM_c14670</name>
</gene>
<dbReference type="Proteomes" id="UP000001296">
    <property type="component" value="Chromosome"/>
</dbReference>
<dbReference type="Pfam" id="PF01022">
    <property type="entry name" value="HTH_5"/>
    <property type="match status" value="1"/>
</dbReference>
<dbReference type="eggNOG" id="COG4189">
    <property type="taxonomic scope" value="Bacteria"/>
</dbReference>
<dbReference type="HOGENOM" id="CLU_902760_0_0_12"/>
<keyword evidence="3" id="KW-0804">Transcription</keyword>
<reference evidence="5 6" key="2">
    <citation type="journal article" date="2010" name="J. Bacteriol.">
        <title>Genome sequence of the polysaccharide-degrading, thermophilic anaerobe Spirochaeta thermophila DSM 6192.</title>
        <authorList>
            <person name="Angelov A."/>
            <person name="Liebl S."/>
            <person name="Ballschmiter M."/>
            <person name="Bomeke M."/>
            <person name="Lehmann R."/>
            <person name="Liesegang H."/>
            <person name="Daniel R."/>
            <person name="Liebl W."/>
        </authorList>
    </citation>
    <scope>NUCLEOTIDE SEQUENCE [LARGE SCALE GENOMIC DNA]</scope>
    <source>
        <strain evidence="6">ATCC 49972 / DSM 6192 / RI 19.B1</strain>
    </source>
</reference>
<protein>
    <submittedName>
        <fullName evidence="5">Transcriptional regulatory protein</fullName>
    </submittedName>
</protein>
<keyword evidence="2" id="KW-0238">DNA-binding</keyword>
<dbReference type="GO" id="GO:0003677">
    <property type="term" value="F:DNA binding"/>
    <property type="evidence" value="ECO:0007669"/>
    <property type="project" value="UniProtKB-KW"/>
</dbReference>
<dbReference type="GO" id="GO:0003700">
    <property type="term" value="F:DNA-binding transcription factor activity"/>
    <property type="evidence" value="ECO:0007669"/>
    <property type="project" value="InterPro"/>
</dbReference>